<evidence type="ECO:0000259" key="4">
    <source>
        <dbReference type="PROSITE" id="PS51084"/>
    </source>
</evidence>
<evidence type="ECO:0000256" key="2">
    <source>
        <dbReference type="PIRSR" id="PIRSR601310-3"/>
    </source>
</evidence>
<feature type="short sequence motif" description="Histidine triad motif" evidence="2 3">
    <location>
        <begin position="102"/>
        <end position="106"/>
    </location>
</feature>
<dbReference type="Gene3D" id="3.30.428.10">
    <property type="entry name" value="HIT-like"/>
    <property type="match status" value="1"/>
</dbReference>
<gene>
    <name evidence="5" type="ORF">GCM10011335_47550</name>
</gene>
<evidence type="ECO:0000256" key="1">
    <source>
        <dbReference type="PIRSR" id="PIRSR601310-1"/>
    </source>
</evidence>
<dbReference type="PANTHER" id="PTHR46648:SF1">
    <property type="entry name" value="ADENOSINE 5'-MONOPHOSPHORAMIDASE HNT1"/>
    <property type="match status" value="1"/>
</dbReference>
<dbReference type="AlphaFoldDB" id="A0A916YCP8"/>
<evidence type="ECO:0000313" key="5">
    <source>
        <dbReference type="EMBL" id="GGD39284.1"/>
    </source>
</evidence>
<evidence type="ECO:0000256" key="3">
    <source>
        <dbReference type="PROSITE-ProRule" id="PRU00464"/>
    </source>
</evidence>
<dbReference type="Pfam" id="PF01230">
    <property type="entry name" value="HIT"/>
    <property type="match status" value="1"/>
</dbReference>
<sequence>MSDAYDPGNIFAKILRGEIPRHEIFEDDVALALMDVMPQSKGHCLVIPKAPSRNLLDAEDETLSLLMPRVARLARAAHKAFAADGVVVSQFNEAPAGQTIFHLHFHVIPRYEGVALVPHSGGMADAGMLAEQAALIRAALD</sequence>
<feature type="active site" description="Tele-AMP-histidine intermediate" evidence="1">
    <location>
        <position position="104"/>
    </location>
</feature>
<comment type="caution">
    <text evidence="5">The sequence shown here is derived from an EMBL/GenBank/DDBJ whole genome shotgun (WGS) entry which is preliminary data.</text>
</comment>
<keyword evidence="6" id="KW-1185">Reference proteome</keyword>
<accession>A0A916YCP8</accession>
<reference evidence="5" key="2">
    <citation type="submission" date="2020-09" db="EMBL/GenBank/DDBJ databases">
        <authorList>
            <person name="Sun Q."/>
            <person name="Zhou Y."/>
        </authorList>
    </citation>
    <scope>NUCLEOTIDE SEQUENCE</scope>
    <source>
        <strain evidence="5">CGMCC 1.15493</strain>
    </source>
</reference>
<keyword evidence="5" id="KW-0378">Hydrolase</keyword>
<dbReference type="GO" id="GO:0016787">
    <property type="term" value="F:hydrolase activity"/>
    <property type="evidence" value="ECO:0007669"/>
    <property type="project" value="UniProtKB-KW"/>
</dbReference>
<evidence type="ECO:0000313" key="6">
    <source>
        <dbReference type="Proteomes" id="UP000613160"/>
    </source>
</evidence>
<organism evidence="5 6">
    <name type="scientific">Aureimonas glaciei</name>
    <dbReference type="NCBI Taxonomy" id="1776957"/>
    <lineage>
        <taxon>Bacteria</taxon>
        <taxon>Pseudomonadati</taxon>
        <taxon>Pseudomonadota</taxon>
        <taxon>Alphaproteobacteria</taxon>
        <taxon>Hyphomicrobiales</taxon>
        <taxon>Aurantimonadaceae</taxon>
        <taxon>Aureimonas</taxon>
    </lineage>
</organism>
<dbReference type="InterPro" id="IPR011146">
    <property type="entry name" value="HIT-like"/>
</dbReference>
<dbReference type="InterPro" id="IPR001310">
    <property type="entry name" value="Histidine_triad_HIT"/>
</dbReference>
<name>A0A916YCP8_9HYPH</name>
<dbReference type="RefSeq" id="WP_188854938.1">
    <property type="nucleotide sequence ID" value="NZ_BMJJ01000015.1"/>
</dbReference>
<dbReference type="PRINTS" id="PR00332">
    <property type="entry name" value="HISTRIAD"/>
</dbReference>
<dbReference type="PROSITE" id="PS51084">
    <property type="entry name" value="HIT_2"/>
    <property type="match status" value="1"/>
</dbReference>
<dbReference type="SUPFAM" id="SSF54197">
    <property type="entry name" value="HIT-like"/>
    <property type="match status" value="1"/>
</dbReference>
<dbReference type="EMBL" id="BMJJ01000015">
    <property type="protein sequence ID" value="GGD39284.1"/>
    <property type="molecule type" value="Genomic_DNA"/>
</dbReference>
<dbReference type="Proteomes" id="UP000613160">
    <property type="component" value="Unassembled WGS sequence"/>
</dbReference>
<feature type="domain" description="HIT" evidence="4">
    <location>
        <begin position="10"/>
        <end position="117"/>
    </location>
</feature>
<dbReference type="GO" id="GO:0009117">
    <property type="term" value="P:nucleotide metabolic process"/>
    <property type="evidence" value="ECO:0007669"/>
    <property type="project" value="TreeGrafter"/>
</dbReference>
<dbReference type="InterPro" id="IPR036265">
    <property type="entry name" value="HIT-like_sf"/>
</dbReference>
<protein>
    <submittedName>
        <fullName evidence="5">Hydrolase</fullName>
    </submittedName>
</protein>
<dbReference type="PANTHER" id="PTHR46648">
    <property type="entry name" value="HIT FAMILY PROTEIN 1"/>
    <property type="match status" value="1"/>
</dbReference>
<reference evidence="5" key="1">
    <citation type="journal article" date="2014" name="Int. J. Syst. Evol. Microbiol.">
        <title>Complete genome sequence of Corynebacterium casei LMG S-19264T (=DSM 44701T), isolated from a smear-ripened cheese.</title>
        <authorList>
            <consortium name="US DOE Joint Genome Institute (JGI-PGF)"/>
            <person name="Walter F."/>
            <person name="Albersmeier A."/>
            <person name="Kalinowski J."/>
            <person name="Ruckert C."/>
        </authorList>
    </citation>
    <scope>NUCLEOTIDE SEQUENCE</scope>
    <source>
        <strain evidence="5">CGMCC 1.15493</strain>
    </source>
</reference>
<proteinExistence type="predicted"/>